<evidence type="ECO:0000313" key="2">
    <source>
        <dbReference type="Proteomes" id="UP000256645"/>
    </source>
</evidence>
<dbReference type="AlphaFoldDB" id="A0A3D8SUS6"/>
<reference evidence="1 2" key="1">
    <citation type="journal article" date="2018" name="IMA Fungus">
        <title>IMA Genome-F 9: Draft genome sequence of Annulohypoxylon stygium, Aspergillus mulundensis, Berkeleyomyces basicola (syn. Thielaviopsis basicola), Ceratocystis smalleyi, two Cercospora beticola strains, Coleophoma cylindrospora, Fusarium fracticaudum, Phialophora cf. hyalina, and Morchella septimelata.</title>
        <authorList>
            <person name="Wingfield B.D."/>
            <person name="Bills G.F."/>
            <person name="Dong Y."/>
            <person name="Huang W."/>
            <person name="Nel W.J."/>
            <person name="Swalarsk-Parry B.S."/>
            <person name="Vaghefi N."/>
            <person name="Wilken P.M."/>
            <person name="An Z."/>
            <person name="de Beer Z.W."/>
            <person name="De Vos L."/>
            <person name="Chen L."/>
            <person name="Duong T.A."/>
            <person name="Gao Y."/>
            <person name="Hammerbacher A."/>
            <person name="Kikkert J.R."/>
            <person name="Li Y."/>
            <person name="Li H."/>
            <person name="Li K."/>
            <person name="Li Q."/>
            <person name="Liu X."/>
            <person name="Ma X."/>
            <person name="Naidoo K."/>
            <person name="Pethybridge S.J."/>
            <person name="Sun J."/>
            <person name="Steenkamp E.T."/>
            <person name="van der Nest M.A."/>
            <person name="van Wyk S."/>
            <person name="Wingfield M.J."/>
            <person name="Xiong C."/>
            <person name="Yue Q."/>
            <person name="Zhang X."/>
        </authorList>
    </citation>
    <scope>NUCLEOTIDE SEQUENCE [LARGE SCALE GENOMIC DNA]</scope>
    <source>
        <strain evidence="1 2">BP6252</strain>
    </source>
</reference>
<protein>
    <recommendedName>
        <fullName evidence="3">F-box domain-containing protein</fullName>
    </recommendedName>
</protein>
<organism evidence="1 2">
    <name type="scientific">Coleophoma cylindrospora</name>
    <dbReference type="NCBI Taxonomy" id="1849047"/>
    <lineage>
        <taxon>Eukaryota</taxon>
        <taxon>Fungi</taxon>
        <taxon>Dikarya</taxon>
        <taxon>Ascomycota</taxon>
        <taxon>Pezizomycotina</taxon>
        <taxon>Leotiomycetes</taxon>
        <taxon>Helotiales</taxon>
        <taxon>Dermateaceae</taxon>
        <taxon>Coleophoma</taxon>
    </lineage>
</organism>
<comment type="caution">
    <text evidence="1">The sequence shown here is derived from an EMBL/GenBank/DDBJ whole genome shotgun (WGS) entry which is preliminary data.</text>
</comment>
<evidence type="ECO:0000313" key="1">
    <source>
        <dbReference type="EMBL" id="RDW89538.1"/>
    </source>
</evidence>
<proteinExistence type="predicted"/>
<sequence>MAGSREPASDVEPVHLSANIIPSSTATPWTSFHQRYRVDSKAVGSIDHLIVLDQTIAEPPAPQLDIRRFPPEIREMIYYFATERDFYCPLPENHDTEVVCMKLNQTPPIIKALRPDKELYYEALRVFYRNATFDIHRFNGWSFGETSGTALRTIRSLCILPSVPADFSTGAGPSAMRARAVSHFTHNIDGLRRQQDDGLRRQHDPPLYLCLAAMSRTPNITVLDLHLTTKMLKLLTIPHLSFAFYLEAFQSLQKLIIEFPPSQLWSKRWHKGKGLPLLIDYANTVLGVNAKLYRVEVFDERNLEGKRHSRELASREWFWEAPRGCVLGRGTVDMPGAAAEFHAP</sequence>
<dbReference type="Proteomes" id="UP000256645">
    <property type="component" value="Unassembled WGS sequence"/>
</dbReference>
<gene>
    <name evidence="1" type="ORF">BP6252_01570</name>
</gene>
<evidence type="ECO:0008006" key="3">
    <source>
        <dbReference type="Google" id="ProtNLM"/>
    </source>
</evidence>
<name>A0A3D8SUS6_9HELO</name>
<keyword evidence="2" id="KW-1185">Reference proteome</keyword>
<dbReference type="OrthoDB" id="3561275at2759"/>
<dbReference type="EMBL" id="PDLM01000001">
    <property type="protein sequence ID" value="RDW89538.1"/>
    <property type="molecule type" value="Genomic_DNA"/>
</dbReference>
<accession>A0A3D8SUS6</accession>